<dbReference type="GO" id="GO:0045892">
    <property type="term" value="P:negative regulation of DNA-templated transcription"/>
    <property type="evidence" value="ECO:0007669"/>
    <property type="project" value="TreeGrafter"/>
</dbReference>
<evidence type="ECO:0000313" key="7">
    <source>
        <dbReference type="EMBL" id="GGI97774.1"/>
    </source>
</evidence>
<dbReference type="AlphaFoldDB" id="A0A917K3L5"/>
<dbReference type="SUPFAM" id="SSF55781">
    <property type="entry name" value="GAF domain-like"/>
    <property type="match status" value="1"/>
</dbReference>
<dbReference type="InterPro" id="IPR036388">
    <property type="entry name" value="WH-like_DNA-bd_sf"/>
</dbReference>
<dbReference type="EMBL" id="BMMT01000015">
    <property type="protein sequence ID" value="GGI97774.1"/>
    <property type="molecule type" value="Genomic_DNA"/>
</dbReference>
<dbReference type="Gene3D" id="3.30.450.40">
    <property type="match status" value="1"/>
</dbReference>
<evidence type="ECO:0000256" key="1">
    <source>
        <dbReference type="ARBA" id="ARBA00023015"/>
    </source>
</evidence>
<keyword evidence="3" id="KW-0804">Transcription</keyword>
<dbReference type="EMBL" id="BAAAHC010000009">
    <property type="protein sequence ID" value="GAA0522923.1"/>
    <property type="molecule type" value="Genomic_DNA"/>
</dbReference>
<comment type="caution">
    <text evidence="7">The sequence shown here is derived from an EMBL/GenBank/DDBJ whole genome shotgun (WGS) entry which is preliminary data.</text>
</comment>
<evidence type="ECO:0000259" key="4">
    <source>
        <dbReference type="PROSITE" id="PS51077"/>
    </source>
</evidence>
<gene>
    <name evidence="6" type="ORF">GCM10009545_26380</name>
    <name evidence="7" type="ORF">GCM10011581_38660</name>
</gene>
<dbReference type="InterPro" id="IPR014757">
    <property type="entry name" value="Tscrpt_reg_IclR_C"/>
</dbReference>
<dbReference type="GO" id="GO:0003700">
    <property type="term" value="F:DNA-binding transcription factor activity"/>
    <property type="evidence" value="ECO:0007669"/>
    <property type="project" value="TreeGrafter"/>
</dbReference>
<dbReference type="GO" id="GO:0003677">
    <property type="term" value="F:DNA binding"/>
    <property type="evidence" value="ECO:0007669"/>
    <property type="project" value="UniProtKB-KW"/>
</dbReference>
<dbReference type="RefSeq" id="WP_188989726.1">
    <property type="nucleotide sequence ID" value="NZ_BAAAHC010000009.1"/>
</dbReference>
<dbReference type="InterPro" id="IPR036390">
    <property type="entry name" value="WH_DNA-bd_sf"/>
</dbReference>
<dbReference type="Pfam" id="PF01614">
    <property type="entry name" value="IclR_C"/>
    <property type="match status" value="1"/>
</dbReference>
<evidence type="ECO:0000313" key="6">
    <source>
        <dbReference type="EMBL" id="GAA0522923.1"/>
    </source>
</evidence>
<evidence type="ECO:0000256" key="3">
    <source>
        <dbReference type="ARBA" id="ARBA00023163"/>
    </source>
</evidence>
<feature type="domain" description="IclR-ED" evidence="5">
    <location>
        <begin position="73"/>
        <end position="255"/>
    </location>
</feature>
<dbReference type="Proteomes" id="UP001500220">
    <property type="component" value="Unassembled WGS sequence"/>
</dbReference>
<reference evidence="6" key="1">
    <citation type="journal article" date="2014" name="Int. J. Syst. Evol. Microbiol.">
        <title>Complete genome of a new Firmicutes species belonging to the dominant human colonic microbiota ('Ruminococcus bicirculans') reveals two chromosomes and a selective capacity to utilize plant glucans.</title>
        <authorList>
            <consortium name="NISC Comparative Sequencing Program"/>
            <person name="Wegmann U."/>
            <person name="Louis P."/>
            <person name="Goesmann A."/>
            <person name="Henrissat B."/>
            <person name="Duncan S.H."/>
            <person name="Flint H.J."/>
        </authorList>
    </citation>
    <scope>NUCLEOTIDE SEQUENCE</scope>
    <source>
        <strain evidence="6">JCM 10664</strain>
    </source>
</reference>
<dbReference type="InterPro" id="IPR050707">
    <property type="entry name" value="HTH_MetabolicPath_Reg"/>
</dbReference>
<dbReference type="PANTHER" id="PTHR30136">
    <property type="entry name" value="HELIX-TURN-HELIX TRANSCRIPTIONAL REGULATOR, ICLR FAMILY"/>
    <property type="match status" value="1"/>
</dbReference>
<name>A0A917K3L5_9PSEU</name>
<dbReference type="PANTHER" id="PTHR30136:SF35">
    <property type="entry name" value="HTH-TYPE TRANSCRIPTIONAL REGULATOR RV1719"/>
    <property type="match status" value="1"/>
</dbReference>
<dbReference type="PROSITE" id="PS51078">
    <property type="entry name" value="ICLR_ED"/>
    <property type="match status" value="1"/>
</dbReference>
<reference evidence="6" key="5">
    <citation type="submission" date="2023-12" db="EMBL/GenBank/DDBJ databases">
        <authorList>
            <person name="Sun Q."/>
            <person name="Inoue M."/>
        </authorList>
    </citation>
    <scope>NUCLEOTIDE SEQUENCE</scope>
    <source>
        <strain evidence="6">JCM 10664</strain>
    </source>
</reference>
<keyword evidence="9" id="KW-1185">Reference proteome</keyword>
<proteinExistence type="predicted"/>
<keyword evidence="2" id="KW-0238">DNA-binding</keyword>
<dbReference type="Pfam" id="PF09339">
    <property type="entry name" value="HTH_IclR"/>
    <property type="match status" value="1"/>
</dbReference>
<dbReference type="PROSITE" id="PS51077">
    <property type="entry name" value="HTH_ICLR"/>
    <property type="match status" value="1"/>
</dbReference>
<protein>
    <recommendedName>
        <fullName evidence="10">IclR family transcriptional regulator</fullName>
    </recommendedName>
</protein>
<sequence length="264" mass="28087">MSASPNAAQPAQLLGKVAAVLEVLAAREQATTAELATAVDEPRSSIHRLMQGLDRLGWVESGEGRGQWRLGLQLFRLGSNAVRHFDERRLALPHMRELRAATSQTVYLCIRRGLDAVCIERLDGEWVQSLALQLGGSLPLHRGAAPRVLLAHSSAETVEAACRQAAADQDEQRAPEIAAALREQLEQIRAAGYAISDEDVTPGIAAVGAPIFDYSGEIRAALSVSGIRNSILGPQAGIVDLVVETAAKISHHMGHAQPPAPSAT</sequence>
<dbReference type="Gene3D" id="1.10.10.10">
    <property type="entry name" value="Winged helix-like DNA-binding domain superfamily/Winged helix DNA-binding domain"/>
    <property type="match status" value="1"/>
</dbReference>
<dbReference type="Proteomes" id="UP000597989">
    <property type="component" value="Unassembled WGS sequence"/>
</dbReference>
<organism evidence="7 8">
    <name type="scientific">Saccharopolyspora thermophila</name>
    <dbReference type="NCBI Taxonomy" id="89367"/>
    <lineage>
        <taxon>Bacteria</taxon>
        <taxon>Bacillati</taxon>
        <taxon>Actinomycetota</taxon>
        <taxon>Actinomycetes</taxon>
        <taxon>Pseudonocardiales</taxon>
        <taxon>Pseudonocardiaceae</taxon>
        <taxon>Saccharopolyspora</taxon>
    </lineage>
</organism>
<evidence type="ECO:0000313" key="8">
    <source>
        <dbReference type="Proteomes" id="UP000597989"/>
    </source>
</evidence>
<accession>A0A917K3L5</accession>
<feature type="domain" description="HTH iclR-type" evidence="4">
    <location>
        <begin position="11"/>
        <end position="72"/>
    </location>
</feature>
<reference evidence="7" key="4">
    <citation type="submission" date="2020-09" db="EMBL/GenBank/DDBJ databases">
        <authorList>
            <person name="Sun Q."/>
            <person name="Zhou Y."/>
        </authorList>
    </citation>
    <scope>NUCLEOTIDE SEQUENCE</scope>
    <source>
        <strain evidence="7">CGMCC 4.7206</strain>
    </source>
</reference>
<evidence type="ECO:0000259" key="5">
    <source>
        <dbReference type="PROSITE" id="PS51078"/>
    </source>
</evidence>
<reference evidence="7 8" key="2">
    <citation type="journal article" date="2014" name="Int. J. Syst. Evol. Microbiol.">
        <title>Complete genome sequence of Corynebacterium casei LMG S-19264T (=DSM 44701T), isolated from a smear-ripened cheese.</title>
        <authorList>
            <consortium name="US DOE Joint Genome Institute (JGI-PGF)"/>
            <person name="Walter F."/>
            <person name="Albersmeier A."/>
            <person name="Kalinowski J."/>
            <person name="Ruckert C."/>
        </authorList>
    </citation>
    <scope>NUCLEOTIDE SEQUENCE [LARGE SCALE GENOMIC DNA]</scope>
    <source>
        <strain evidence="7 8">CGMCC 4.7206</strain>
    </source>
</reference>
<reference evidence="9" key="3">
    <citation type="journal article" date="2019" name="Int. J. Syst. Evol. Microbiol.">
        <title>The Global Catalogue of Microorganisms (GCM) 10K type strain sequencing project: providing services to taxonomists for standard genome sequencing and annotation.</title>
        <authorList>
            <consortium name="The Broad Institute Genomics Platform"/>
            <consortium name="The Broad Institute Genome Sequencing Center for Infectious Disease"/>
            <person name="Wu L."/>
            <person name="Ma J."/>
        </authorList>
    </citation>
    <scope>NUCLEOTIDE SEQUENCE [LARGE SCALE GENOMIC DNA]</scope>
    <source>
        <strain evidence="9">JCM 10664</strain>
    </source>
</reference>
<evidence type="ECO:0000313" key="9">
    <source>
        <dbReference type="Proteomes" id="UP001500220"/>
    </source>
</evidence>
<evidence type="ECO:0008006" key="10">
    <source>
        <dbReference type="Google" id="ProtNLM"/>
    </source>
</evidence>
<dbReference type="InterPro" id="IPR029016">
    <property type="entry name" value="GAF-like_dom_sf"/>
</dbReference>
<keyword evidence="1" id="KW-0805">Transcription regulation</keyword>
<dbReference type="InterPro" id="IPR005471">
    <property type="entry name" value="Tscrpt_reg_IclR_N"/>
</dbReference>
<dbReference type="SMART" id="SM00346">
    <property type="entry name" value="HTH_ICLR"/>
    <property type="match status" value="1"/>
</dbReference>
<evidence type="ECO:0000256" key="2">
    <source>
        <dbReference type="ARBA" id="ARBA00023125"/>
    </source>
</evidence>
<dbReference type="SUPFAM" id="SSF46785">
    <property type="entry name" value="Winged helix' DNA-binding domain"/>
    <property type="match status" value="1"/>
</dbReference>